<gene>
    <name evidence="2" type="ORF">FNV43_RR11721</name>
</gene>
<organism evidence="2 3">
    <name type="scientific">Rhamnella rubrinervis</name>
    <dbReference type="NCBI Taxonomy" id="2594499"/>
    <lineage>
        <taxon>Eukaryota</taxon>
        <taxon>Viridiplantae</taxon>
        <taxon>Streptophyta</taxon>
        <taxon>Embryophyta</taxon>
        <taxon>Tracheophyta</taxon>
        <taxon>Spermatophyta</taxon>
        <taxon>Magnoliopsida</taxon>
        <taxon>eudicotyledons</taxon>
        <taxon>Gunneridae</taxon>
        <taxon>Pentapetalae</taxon>
        <taxon>rosids</taxon>
        <taxon>fabids</taxon>
        <taxon>Rosales</taxon>
        <taxon>Rhamnaceae</taxon>
        <taxon>rhamnoid group</taxon>
        <taxon>Rhamneae</taxon>
        <taxon>Rhamnella</taxon>
    </lineage>
</organism>
<dbReference type="Proteomes" id="UP000796880">
    <property type="component" value="Unassembled WGS sequence"/>
</dbReference>
<feature type="compositionally biased region" description="Basic and acidic residues" evidence="1">
    <location>
        <begin position="86"/>
        <end position="103"/>
    </location>
</feature>
<feature type="compositionally biased region" description="Basic and acidic residues" evidence="1">
    <location>
        <begin position="132"/>
        <end position="148"/>
    </location>
</feature>
<feature type="compositionally biased region" description="Low complexity" evidence="1">
    <location>
        <begin position="55"/>
        <end position="66"/>
    </location>
</feature>
<evidence type="ECO:0000313" key="3">
    <source>
        <dbReference type="Proteomes" id="UP000796880"/>
    </source>
</evidence>
<evidence type="ECO:0000313" key="2">
    <source>
        <dbReference type="EMBL" id="KAF3446541.1"/>
    </source>
</evidence>
<dbReference type="AlphaFoldDB" id="A0A8K0MHW1"/>
<keyword evidence="3" id="KW-1185">Reference proteome</keyword>
<feature type="compositionally biased region" description="Basic and acidic residues" evidence="1">
    <location>
        <begin position="29"/>
        <end position="53"/>
    </location>
</feature>
<reference evidence="2" key="1">
    <citation type="submission" date="2020-03" db="EMBL/GenBank/DDBJ databases">
        <title>A high-quality chromosome-level genome assembly of a woody plant with both climbing and erect habits, Rhamnella rubrinervis.</title>
        <authorList>
            <person name="Lu Z."/>
            <person name="Yang Y."/>
            <person name="Zhu X."/>
            <person name="Sun Y."/>
        </authorList>
    </citation>
    <scope>NUCLEOTIDE SEQUENCE</scope>
    <source>
        <strain evidence="2">BYM</strain>
        <tissue evidence="2">Leaf</tissue>
    </source>
</reference>
<name>A0A8K0MHW1_9ROSA</name>
<feature type="region of interest" description="Disordered" evidence="1">
    <location>
        <begin position="29"/>
        <end position="158"/>
    </location>
</feature>
<proteinExistence type="predicted"/>
<dbReference type="OrthoDB" id="1166132at2759"/>
<evidence type="ECO:0000256" key="1">
    <source>
        <dbReference type="SAM" id="MobiDB-lite"/>
    </source>
</evidence>
<comment type="caution">
    <text evidence="2">The sequence shown here is derived from an EMBL/GenBank/DDBJ whole genome shotgun (WGS) entry which is preliminary data.</text>
</comment>
<dbReference type="EMBL" id="VOIH02000005">
    <property type="protein sequence ID" value="KAF3446541.1"/>
    <property type="molecule type" value="Genomic_DNA"/>
</dbReference>
<feature type="compositionally biased region" description="Basic and acidic residues" evidence="1">
    <location>
        <begin position="115"/>
        <end position="125"/>
    </location>
</feature>
<protein>
    <submittedName>
        <fullName evidence="2">Uncharacterized protein</fullName>
    </submittedName>
</protein>
<accession>A0A8K0MHW1</accession>
<sequence>MEDDNKKHPSLPANYVTLVQLQERWLKEKERKEKEKEREEELKRKNDSVDHRSRPNSSKSTSSNRRVWNRRDKPVALVSGVEVSGDGDKNADEGGKSVTSKKETNRRRKNPSLQVEKEVTEKDGVAHALPENVDKEDIGSRRNEESRGRGVGGGLRAKGNNLDQRVEVETKIRELSVNARTGKGNGEFRRTSTFHNPGYREFRGNGYKRFGRRELWKQTDSGMVWIKKGELFNGNAGTMEKSESSGSVSEKPCCVELVPHCAFHDLRVAGNVGASDMEDQEPWDC</sequence>